<feature type="compositionally biased region" description="Polar residues" evidence="1">
    <location>
        <begin position="56"/>
        <end position="70"/>
    </location>
</feature>
<evidence type="ECO:0000313" key="2">
    <source>
        <dbReference type="EMBL" id="MBP2478763.1"/>
    </source>
</evidence>
<keyword evidence="3" id="KW-1185">Reference proteome</keyword>
<feature type="region of interest" description="Disordered" evidence="1">
    <location>
        <begin position="42"/>
        <end position="70"/>
    </location>
</feature>
<protein>
    <submittedName>
        <fullName evidence="2">Uncharacterized protein</fullName>
    </submittedName>
</protein>
<sequence length="70" mass="6939">MTWLPHAVRRSVPASDGYTGASAGTSAVTVVASVVKSGRTGREAAVAARQPVRSAHASSSAATLDETGTG</sequence>
<organism evidence="2 3">
    <name type="scientific">Crossiella equi</name>
    <dbReference type="NCBI Taxonomy" id="130796"/>
    <lineage>
        <taxon>Bacteria</taxon>
        <taxon>Bacillati</taxon>
        <taxon>Actinomycetota</taxon>
        <taxon>Actinomycetes</taxon>
        <taxon>Pseudonocardiales</taxon>
        <taxon>Pseudonocardiaceae</taxon>
        <taxon>Crossiella</taxon>
    </lineage>
</organism>
<evidence type="ECO:0000256" key="1">
    <source>
        <dbReference type="SAM" id="MobiDB-lite"/>
    </source>
</evidence>
<name>A0ABS5AQB9_9PSEU</name>
<gene>
    <name evidence="2" type="ORF">JOF53_007635</name>
</gene>
<proteinExistence type="predicted"/>
<evidence type="ECO:0000313" key="3">
    <source>
        <dbReference type="Proteomes" id="UP001519363"/>
    </source>
</evidence>
<comment type="caution">
    <text evidence="2">The sequence shown here is derived from an EMBL/GenBank/DDBJ whole genome shotgun (WGS) entry which is preliminary data.</text>
</comment>
<accession>A0ABS5AQB9</accession>
<reference evidence="2 3" key="1">
    <citation type="submission" date="2021-03" db="EMBL/GenBank/DDBJ databases">
        <title>Sequencing the genomes of 1000 actinobacteria strains.</title>
        <authorList>
            <person name="Klenk H.-P."/>
        </authorList>
    </citation>
    <scope>NUCLEOTIDE SEQUENCE [LARGE SCALE GENOMIC DNA]</scope>
    <source>
        <strain evidence="2 3">DSM 44580</strain>
    </source>
</reference>
<feature type="region of interest" description="Disordered" evidence="1">
    <location>
        <begin position="1"/>
        <end position="22"/>
    </location>
</feature>
<dbReference type="EMBL" id="JAGIOO010000001">
    <property type="protein sequence ID" value="MBP2478763.1"/>
    <property type="molecule type" value="Genomic_DNA"/>
</dbReference>
<dbReference type="Proteomes" id="UP001519363">
    <property type="component" value="Unassembled WGS sequence"/>
</dbReference>